<feature type="transmembrane region" description="Helical" evidence="5">
    <location>
        <begin position="377"/>
        <end position="410"/>
    </location>
</feature>
<evidence type="ECO:0000256" key="2">
    <source>
        <dbReference type="ARBA" id="ARBA00022692"/>
    </source>
</evidence>
<keyword evidence="4 5" id="KW-0472">Membrane</keyword>
<name>A0A1M5U3A4_9CLOT</name>
<feature type="domain" description="ABC-2 type transporter transmembrane" evidence="6">
    <location>
        <begin position="28"/>
        <end position="411"/>
    </location>
</feature>
<reference evidence="7 8" key="1">
    <citation type="submission" date="2016-11" db="EMBL/GenBank/DDBJ databases">
        <authorList>
            <person name="Jaros S."/>
            <person name="Januszkiewicz K."/>
            <person name="Wedrychowicz H."/>
        </authorList>
    </citation>
    <scope>NUCLEOTIDE SEQUENCE [LARGE SCALE GENOMIC DNA]</scope>
    <source>
        <strain evidence="7 8">DSM 3089</strain>
    </source>
</reference>
<evidence type="ECO:0000313" key="7">
    <source>
        <dbReference type="EMBL" id="SHH57502.1"/>
    </source>
</evidence>
<keyword evidence="8" id="KW-1185">Reference proteome</keyword>
<feature type="transmembrane region" description="Helical" evidence="5">
    <location>
        <begin position="304"/>
        <end position="325"/>
    </location>
</feature>
<dbReference type="OrthoDB" id="9768837at2"/>
<dbReference type="InterPro" id="IPR013525">
    <property type="entry name" value="ABC2_TM"/>
</dbReference>
<dbReference type="Proteomes" id="UP000184526">
    <property type="component" value="Unassembled WGS sequence"/>
</dbReference>
<feature type="transmembrane region" description="Helical" evidence="5">
    <location>
        <begin position="250"/>
        <end position="272"/>
    </location>
</feature>
<evidence type="ECO:0000256" key="4">
    <source>
        <dbReference type="ARBA" id="ARBA00023136"/>
    </source>
</evidence>
<sequence>MSKNNFNKVFKFTIAQLVKGKSFKVATIVILALVFIGTSLINIIPALTGKSHEDSSSKEEKEMTIKSIYYKDTSDLNVDITETIKAAFPKVDFKISTEDDEKLIDEVSKTTEEGKVYIKTCIENNIYTVKSYEPPKEGLVSKGDIEKVTSIITSTLNTGRLIKEGVAPENVAKVTSPIDSITIVAGEKEKTFEQRIAQMVLPMVACLILFYIIYFYGYWVANSIVAEKTSRVMELLLTSVKPLELITGKCVAMGTLAIAQFSAIIVTALVSYELSGVLVKKFIDSAAKTVDLSLIFSAVDPIDIVWIVVFFILGYVLYAIFNALVGSTISKLEDLNMAMMPVSFLSLIGFYLSYMALTVPGTTMAKVATFLPFSAPFYIPAAVISSDIPVATIGISLAILIVSIVLLILFTSKVYSVVILHTGNRLKFKDLFEIFKEEK</sequence>
<evidence type="ECO:0000256" key="1">
    <source>
        <dbReference type="ARBA" id="ARBA00004141"/>
    </source>
</evidence>
<keyword evidence="2 5" id="KW-0812">Transmembrane</keyword>
<feature type="transmembrane region" description="Helical" evidence="5">
    <location>
        <begin position="337"/>
        <end position="357"/>
    </location>
</feature>
<feature type="transmembrane region" description="Helical" evidence="5">
    <location>
        <begin position="25"/>
        <end position="47"/>
    </location>
</feature>
<evidence type="ECO:0000313" key="8">
    <source>
        <dbReference type="Proteomes" id="UP000184526"/>
    </source>
</evidence>
<dbReference type="PANTHER" id="PTHR43471">
    <property type="entry name" value="ABC TRANSPORTER PERMEASE"/>
    <property type="match status" value="1"/>
</dbReference>
<dbReference type="RefSeq" id="WP_072830320.1">
    <property type="nucleotide sequence ID" value="NZ_FQXP01000003.1"/>
</dbReference>
<comment type="subcellular location">
    <subcellularLocation>
        <location evidence="1">Membrane</location>
        <topology evidence="1">Multi-pass membrane protein</topology>
    </subcellularLocation>
</comment>
<protein>
    <submittedName>
        <fullName evidence="7">ABC-2 type transport system permease protein</fullName>
    </submittedName>
</protein>
<organism evidence="7 8">
    <name type="scientific">Clostridium collagenovorans DSM 3089</name>
    <dbReference type="NCBI Taxonomy" id="1121306"/>
    <lineage>
        <taxon>Bacteria</taxon>
        <taxon>Bacillati</taxon>
        <taxon>Bacillota</taxon>
        <taxon>Clostridia</taxon>
        <taxon>Eubacteriales</taxon>
        <taxon>Clostridiaceae</taxon>
        <taxon>Clostridium</taxon>
    </lineage>
</organism>
<keyword evidence="3 5" id="KW-1133">Transmembrane helix</keyword>
<dbReference type="Pfam" id="PF12698">
    <property type="entry name" value="ABC2_membrane_3"/>
    <property type="match status" value="1"/>
</dbReference>
<dbReference type="EMBL" id="FQXP01000003">
    <property type="protein sequence ID" value="SHH57502.1"/>
    <property type="molecule type" value="Genomic_DNA"/>
</dbReference>
<evidence type="ECO:0000256" key="5">
    <source>
        <dbReference type="SAM" id="Phobius"/>
    </source>
</evidence>
<dbReference type="STRING" id="1121306.SAMN02745196_00829"/>
<gene>
    <name evidence="7" type="ORF">SAMN02745196_00829</name>
</gene>
<dbReference type="GO" id="GO:0140359">
    <property type="term" value="F:ABC-type transporter activity"/>
    <property type="evidence" value="ECO:0007669"/>
    <property type="project" value="InterPro"/>
</dbReference>
<evidence type="ECO:0000259" key="6">
    <source>
        <dbReference type="Pfam" id="PF12698"/>
    </source>
</evidence>
<feature type="transmembrane region" description="Helical" evidence="5">
    <location>
        <begin position="199"/>
        <end position="221"/>
    </location>
</feature>
<dbReference type="AlphaFoldDB" id="A0A1M5U3A4"/>
<accession>A0A1M5U3A4</accession>
<evidence type="ECO:0000256" key="3">
    <source>
        <dbReference type="ARBA" id="ARBA00022989"/>
    </source>
</evidence>
<dbReference type="PANTHER" id="PTHR43471:SF3">
    <property type="entry name" value="ABC TRANSPORTER PERMEASE PROTEIN NATB"/>
    <property type="match status" value="1"/>
</dbReference>
<dbReference type="GO" id="GO:0016020">
    <property type="term" value="C:membrane"/>
    <property type="evidence" value="ECO:0007669"/>
    <property type="project" value="UniProtKB-SubCell"/>
</dbReference>
<proteinExistence type="predicted"/>